<evidence type="ECO:0000259" key="1">
    <source>
        <dbReference type="SMART" id="SM00579"/>
    </source>
</evidence>
<dbReference type="InterPro" id="IPR006566">
    <property type="entry name" value="FBD"/>
</dbReference>
<protein>
    <recommendedName>
        <fullName evidence="1">FBD domain-containing protein</fullName>
    </recommendedName>
</protein>
<dbReference type="SUPFAM" id="SSF52047">
    <property type="entry name" value="RNI-like"/>
    <property type="match status" value="1"/>
</dbReference>
<dbReference type="Proteomes" id="UP000230069">
    <property type="component" value="Unassembled WGS sequence"/>
</dbReference>
<dbReference type="InParanoid" id="A0A2G5DDF9"/>
<name>A0A2G5DDF9_AQUCA</name>
<dbReference type="EMBL" id="KZ305039">
    <property type="protein sequence ID" value="PIA41504.1"/>
    <property type="molecule type" value="Genomic_DNA"/>
</dbReference>
<dbReference type="PANTHER" id="PTHR31900">
    <property type="entry name" value="F-BOX/RNI SUPERFAMILY PROTEIN-RELATED"/>
    <property type="match status" value="1"/>
</dbReference>
<dbReference type="AlphaFoldDB" id="A0A2G5DDF9"/>
<dbReference type="InterPro" id="IPR050232">
    <property type="entry name" value="FBL13/AtMIF1-like"/>
</dbReference>
<feature type="domain" description="FBD" evidence="1">
    <location>
        <begin position="79"/>
        <end position="150"/>
    </location>
</feature>
<dbReference type="Pfam" id="PF08387">
    <property type="entry name" value="FBD"/>
    <property type="match status" value="1"/>
</dbReference>
<accession>A0A2G5DDF9</accession>
<proteinExistence type="predicted"/>
<dbReference type="OrthoDB" id="1859887at2759"/>
<evidence type="ECO:0000313" key="3">
    <source>
        <dbReference type="Proteomes" id="UP000230069"/>
    </source>
</evidence>
<dbReference type="SMART" id="SM00579">
    <property type="entry name" value="FBD"/>
    <property type="match status" value="1"/>
</dbReference>
<sequence>MEYLSRVEDVSALRLTSCVNLKHLELDVCPNRHQLRATTFLLSSCPNVETLLIYIRVKFTLFDKRKMECCWESQESSTEGILKNLKTVKFVFFEGNEGELDLVRYLLTNANILETMDINYFKQTQEMIVSMKEKIMAFIKVSPHAVISFSTY</sequence>
<dbReference type="PANTHER" id="PTHR31900:SF30">
    <property type="entry name" value="SUPERFAMILY PROTEIN, PUTATIVE-RELATED"/>
    <property type="match status" value="1"/>
</dbReference>
<organism evidence="2 3">
    <name type="scientific">Aquilegia coerulea</name>
    <name type="common">Rocky mountain columbine</name>
    <dbReference type="NCBI Taxonomy" id="218851"/>
    <lineage>
        <taxon>Eukaryota</taxon>
        <taxon>Viridiplantae</taxon>
        <taxon>Streptophyta</taxon>
        <taxon>Embryophyta</taxon>
        <taxon>Tracheophyta</taxon>
        <taxon>Spermatophyta</taxon>
        <taxon>Magnoliopsida</taxon>
        <taxon>Ranunculales</taxon>
        <taxon>Ranunculaceae</taxon>
        <taxon>Thalictroideae</taxon>
        <taxon>Aquilegia</taxon>
    </lineage>
</organism>
<gene>
    <name evidence="2" type="ORF">AQUCO_02200136v1</name>
</gene>
<reference evidence="2 3" key="1">
    <citation type="submission" date="2017-09" db="EMBL/GenBank/DDBJ databases">
        <title>WGS assembly of Aquilegia coerulea Goldsmith.</title>
        <authorList>
            <person name="Hodges S."/>
            <person name="Kramer E."/>
            <person name="Nordborg M."/>
            <person name="Tomkins J."/>
            <person name="Borevitz J."/>
            <person name="Derieg N."/>
            <person name="Yan J."/>
            <person name="Mihaltcheva S."/>
            <person name="Hayes R.D."/>
            <person name="Rokhsar D."/>
        </authorList>
    </citation>
    <scope>NUCLEOTIDE SEQUENCE [LARGE SCALE GENOMIC DNA]</scope>
    <source>
        <strain evidence="3">cv. Goldsmith</strain>
    </source>
</reference>
<evidence type="ECO:0000313" key="2">
    <source>
        <dbReference type="EMBL" id="PIA41504.1"/>
    </source>
</evidence>
<dbReference type="FunCoup" id="A0A2G5DDF9">
    <property type="interactions" value="213"/>
</dbReference>
<keyword evidence="3" id="KW-1185">Reference proteome</keyword>